<evidence type="ECO:0000313" key="4">
    <source>
        <dbReference type="Proteomes" id="UP000177698"/>
    </source>
</evidence>
<evidence type="ECO:0000259" key="2">
    <source>
        <dbReference type="Pfam" id="PF00534"/>
    </source>
</evidence>
<dbReference type="InterPro" id="IPR001296">
    <property type="entry name" value="Glyco_trans_1"/>
</dbReference>
<dbReference type="Proteomes" id="UP000177698">
    <property type="component" value="Unassembled WGS sequence"/>
</dbReference>
<organism evidence="3 4">
    <name type="scientific">Candidatus Roizmanbacteria bacterium RIFCSPLOWO2_01_FULL_37_12</name>
    <dbReference type="NCBI Taxonomy" id="1802056"/>
    <lineage>
        <taxon>Bacteria</taxon>
        <taxon>Candidatus Roizmaniibacteriota</taxon>
    </lineage>
</organism>
<feature type="domain" description="Glycosyl transferase family 1" evidence="2">
    <location>
        <begin position="173"/>
        <end position="352"/>
    </location>
</feature>
<name>A0A1F7I967_9BACT</name>
<dbReference type="STRING" id="1802056.A2954_06685"/>
<comment type="caution">
    <text evidence="3">The sequence shown here is derived from an EMBL/GenBank/DDBJ whole genome shotgun (WGS) entry which is preliminary data.</text>
</comment>
<sequence length="369" mass="42713">MESIYCYDPAVNDPLSKVRGIGRYLQILKENFPKWKYVRNLEIRNSILDIFINPFFNFLQPPLKIKGKFKKKVAVIHDLIPLKHPKYFPVGIKGRINILRNKLALKNYDIIVTDSYASKKDIVRLLKVKQNKIRIIYPCLPKIFGSNSIIDNRYTEKNNEKPTSNIKYPISGFCLYVGDATWNKNLVNLAKAIKIINATCVFVGKVFQSNSILDTRYSEKSKKPIFQYPVSDIKINHPWQREFKQLLKEVENDKRFIFLGYVPDEKLIQLYRQAKCNILVSRDEGFGFSYFEAASQGCPSVLADINVLRETSKNKGALFAKPDNPNGIANSIGEVYFNQSLRNKLGKDAKERTRFFSQQKIISEFNKIF</sequence>
<proteinExistence type="predicted"/>
<dbReference type="PANTHER" id="PTHR46401:SF2">
    <property type="entry name" value="GLYCOSYLTRANSFERASE WBBK-RELATED"/>
    <property type="match status" value="1"/>
</dbReference>
<dbReference type="Gene3D" id="3.40.50.2000">
    <property type="entry name" value="Glycogen Phosphorylase B"/>
    <property type="match status" value="2"/>
</dbReference>
<protein>
    <recommendedName>
        <fullName evidence="2">Glycosyl transferase family 1 domain-containing protein</fullName>
    </recommendedName>
</protein>
<evidence type="ECO:0000313" key="3">
    <source>
        <dbReference type="EMBL" id="OGK39916.1"/>
    </source>
</evidence>
<accession>A0A1F7I967</accession>
<reference evidence="3 4" key="1">
    <citation type="journal article" date="2016" name="Nat. Commun.">
        <title>Thousands of microbial genomes shed light on interconnected biogeochemical processes in an aquifer system.</title>
        <authorList>
            <person name="Anantharaman K."/>
            <person name="Brown C.T."/>
            <person name="Hug L.A."/>
            <person name="Sharon I."/>
            <person name="Castelle C.J."/>
            <person name="Probst A.J."/>
            <person name="Thomas B.C."/>
            <person name="Singh A."/>
            <person name="Wilkins M.J."/>
            <person name="Karaoz U."/>
            <person name="Brodie E.L."/>
            <person name="Williams K.H."/>
            <person name="Hubbard S.S."/>
            <person name="Banfield J.F."/>
        </authorList>
    </citation>
    <scope>NUCLEOTIDE SEQUENCE [LARGE SCALE GENOMIC DNA]</scope>
</reference>
<dbReference type="EMBL" id="MGAG01000034">
    <property type="protein sequence ID" value="OGK39916.1"/>
    <property type="molecule type" value="Genomic_DNA"/>
</dbReference>
<dbReference type="Pfam" id="PF00534">
    <property type="entry name" value="Glycos_transf_1"/>
    <property type="match status" value="1"/>
</dbReference>
<dbReference type="CDD" id="cd03809">
    <property type="entry name" value="GT4_MtfB-like"/>
    <property type="match status" value="1"/>
</dbReference>
<keyword evidence="1" id="KW-0808">Transferase</keyword>
<dbReference type="AlphaFoldDB" id="A0A1F7I967"/>
<evidence type="ECO:0000256" key="1">
    <source>
        <dbReference type="ARBA" id="ARBA00022679"/>
    </source>
</evidence>
<dbReference type="PANTHER" id="PTHR46401">
    <property type="entry name" value="GLYCOSYLTRANSFERASE WBBK-RELATED"/>
    <property type="match status" value="1"/>
</dbReference>
<dbReference type="GO" id="GO:0016757">
    <property type="term" value="F:glycosyltransferase activity"/>
    <property type="evidence" value="ECO:0007669"/>
    <property type="project" value="InterPro"/>
</dbReference>
<gene>
    <name evidence="3" type="ORF">A2954_06685</name>
</gene>
<dbReference type="SUPFAM" id="SSF53756">
    <property type="entry name" value="UDP-Glycosyltransferase/glycogen phosphorylase"/>
    <property type="match status" value="1"/>
</dbReference>